<reference evidence="2" key="1">
    <citation type="submission" date="2014-04" db="EMBL/GenBank/DDBJ databases">
        <title>Evolutionary Origins and Diversification of the Mycorrhizal Mutualists.</title>
        <authorList>
            <consortium name="DOE Joint Genome Institute"/>
            <consortium name="Mycorrhizal Genomics Consortium"/>
            <person name="Kohler A."/>
            <person name="Kuo A."/>
            <person name="Nagy L.G."/>
            <person name="Floudas D."/>
            <person name="Copeland A."/>
            <person name="Barry K.W."/>
            <person name="Cichocki N."/>
            <person name="Veneault-Fourrey C."/>
            <person name="LaButti K."/>
            <person name="Lindquist E.A."/>
            <person name="Lipzen A."/>
            <person name="Lundell T."/>
            <person name="Morin E."/>
            <person name="Murat C."/>
            <person name="Riley R."/>
            <person name="Ohm R."/>
            <person name="Sun H."/>
            <person name="Tunlid A."/>
            <person name="Henrissat B."/>
            <person name="Grigoriev I.V."/>
            <person name="Hibbett D.S."/>
            <person name="Martin F."/>
        </authorList>
    </citation>
    <scope>NUCLEOTIDE SEQUENCE [LARGE SCALE GENOMIC DNA]</scope>
    <source>
        <strain evidence="2">FD-334 SS-4</strain>
    </source>
</reference>
<dbReference type="EMBL" id="KN817618">
    <property type="protein sequence ID" value="KJA16585.1"/>
    <property type="molecule type" value="Genomic_DNA"/>
</dbReference>
<dbReference type="AlphaFoldDB" id="A0A0D2P8A6"/>
<accession>A0A0D2P8A6</accession>
<dbReference type="Proteomes" id="UP000054270">
    <property type="component" value="Unassembled WGS sequence"/>
</dbReference>
<gene>
    <name evidence="1" type="ORF">HYPSUDRAFT_286271</name>
</gene>
<evidence type="ECO:0000313" key="1">
    <source>
        <dbReference type="EMBL" id="KJA16585.1"/>
    </source>
</evidence>
<organism evidence="1 2">
    <name type="scientific">Hypholoma sublateritium (strain FD-334 SS-4)</name>
    <dbReference type="NCBI Taxonomy" id="945553"/>
    <lineage>
        <taxon>Eukaryota</taxon>
        <taxon>Fungi</taxon>
        <taxon>Dikarya</taxon>
        <taxon>Basidiomycota</taxon>
        <taxon>Agaricomycotina</taxon>
        <taxon>Agaricomycetes</taxon>
        <taxon>Agaricomycetidae</taxon>
        <taxon>Agaricales</taxon>
        <taxon>Agaricineae</taxon>
        <taxon>Strophariaceae</taxon>
        <taxon>Hypholoma</taxon>
    </lineage>
</organism>
<name>A0A0D2P8A6_HYPSF</name>
<keyword evidence="2" id="KW-1185">Reference proteome</keyword>
<proteinExistence type="predicted"/>
<protein>
    <submittedName>
        <fullName evidence="1">Uncharacterized protein</fullName>
    </submittedName>
</protein>
<evidence type="ECO:0000313" key="2">
    <source>
        <dbReference type="Proteomes" id="UP000054270"/>
    </source>
</evidence>
<sequence length="102" mass="10946">MPSALPLSQLMPPLPSLAEDAQTDSARFVQVKLYVPLLSFLSAADSTQLWRRCPQVNAAGYVPNHAPGSSSSPRSTCDFLAGIAILPTNLHHLETSGIYLVK</sequence>